<accession>A0A173UNA6</accession>
<protein>
    <recommendedName>
        <fullName evidence="1">HEPN AbiJ-N-terminal domain-containing protein</fullName>
    </recommendedName>
</protein>
<dbReference type="AlphaFoldDB" id="A0A173UNA6"/>
<evidence type="ECO:0000259" key="1">
    <source>
        <dbReference type="Pfam" id="PF18863"/>
    </source>
</evidence>
<gene>
    <name evidence="2" type="ORF">ERS852425_03045</name>
</gene>
<evidence type="ECO:0000313" key="2">
    <source>
        <dbReference type="EMBL" id="CUN16501.1"/>
    </source>
</evidence>
<dbReference type="EMBL" id="CYXT01000031">
    <property type="protein sequence ID" value="CUN16501.1"/>
    <property type="molecule type" value="Genomic_DNA"/>
</dbReference>
<proteinExistence type="predicted"/>
<sequence>MRFAERNGFIKEKTIQLTNIDKTLTNRLYNLVFTRFVKDFDYLSEELEYVVDKLGYKIEVRLQDNWNTVRILLQKVSPDIPWYMPYEIIEIFFEARNVCSSRHDEDPYIYKLWLKNVYAEINDILEQEKSGYRFINNRFVNITSSQELEEISTATHSDYDSVNIHLQKAFLLYADRKCPDYENSIKESISAVEAMCCIITGVRGSQSTLGNTLKKLETKGVVIHTAMKEGFKKLYGYTSDADGIRHGGIDFTKASEEDARYMMVSCSAFINYLIQKNNKK</sequence>
<name>A0A173UNA6_ANAHA</name>
<dbReference type="Pfam" id="PF18863">
    <property type="entry name" value="AbiJ_NTD4"/>
    <property type="match status" value="1"/>
</dbReference>
<organism evidence="2 3">
    <name type="scientific">Anaerostipes hadrus</name>
    <dbReference type="NCBI Taxonomy" id="649756"/>
    <lineage>
        <taxon>Bacteria</taxon>
        <taxon>Bacillati</taxon>
        <taxon>Bacillota</taxon>
        <taxon>Clostridia</taxon>
        <taxon>Lachnospirales</taxon>
        <taxon>Lachnospiraceae</taxon>
        <taxon>Anaerostipes</taxon>
    </lineage>
</organism>
<reference evidence="2 3" key="1">
    <citation type="submission" date="2015-09" db="EMBL/GenBank/DDBJ databases">
        <authorList>
            <consortium name="Pathogen Informatics"/>
        </authorList>
    </citation>
    <scope>NUCLEOTIDE SEQUENCE [LARGE SCALE GENOMIC DNA]</scope>
    <source>
        <strain evidence="2 3">2789STDY5608868</strain>
    </source>
</reference>
<dbReference type="RefSeq" id="WP_055259777.1">
    <property type="nucleotide sequence ID" value="NZ_CYXT01000031.1"/>
</dbReference>
<feature type="domain" description="HEPN AbiJ-N-terminal" evidence="1">
    <location>
        <begin position="1"/>
        <end position="156"/>
    </location>
</feature>
<dbReference type="InterPro" id="IPR049503">
    <property type="entry name" value="AbiJ_NTD4"/>
</dbReference>
<evidence type="ECO:0000313" key="3">
    <source>
        <dbReference type="Proteomes" id="UP000095598"/>
    </source>
</evidence>
<dbReference type="Proteomes" id="UP000095598">
    <property type="component" value="Unassembled WGS sequence"/>
</dbReference>